<feature type="domain" description="S1 motif" evidence="10">
    <location>
        <begin position="565"/>
        <end position="634"/>
    </location>
</feature>
<dbReference type="SMART" id="SM00316">
    <property type="entry name" value="S1"/>
    <property type="match status" value="4"/>
</dbReference>
<evidence type="ECO:0000256" key="9">
    <source>
        <dbReference type="SAM" id="MobiDB-lite"/>
    </source>
</evidence>
<dbReference type="InterPro" id="IPR012340">
    <property type="entry name" value="NA-bd_OB-fold"/>
</dbReference>
<feature type="binding site" evidence="8">
    <location>
        <position position="224"/>
    </location>
    <ligand>
        <name>dimethylallyl diphosphate</name>
        <dbReference type="ChEBI" id="CHEBI:57623"/>
    </ligand>
</feature>
<dbReference type="NCBIfam" id="NF000907">
    <property type="entry name" value="PRK00087.1"/>
    <property type="match status" value="1"/>
</dbReference>
<organism evidence="13 14">
    <name type="scientific">Bittarella massiliensis</name>
    <name type="common">ex Durand et al. 2017</name>
    <dbReference type="NCBI Taxonomy" id="1720313"/>
    <lineage>
        <taxon>Bacteria</taxon>
        <taxon>Bacillati</taxon>
        <taxon>Bacillota</taxon>
        <taxon>Clostridia</taxon>
        <taxon>Eubacteriales</taxon>
        <taxon>Oscillospiraceae</taxon>
        <taxon>Bittarella (ex Durand et al. 2017)</taxon>
    </lineage>
</organism>
<feature type="binding site" evidence="8">
    <location>
        <position position="194"/>
    </location>
    <ligand>
        <name>[4Fe-4S] cluster</name>
        <dbReference type="ChEBI" id="CHEBI:49883"/>
    </ligand>
</feature>
<feature type="binding site" evidence="8">
    <location>
        <position position="222"/>
    </location>
    <ligand>
        <name>(2E)-4-hydroxy-3-methylbut-2-enyl diphosphate</name>
        <dbReference type="ChEBI" id="CHEBI:128753"/>
    </ligand>
</feature>
<keyword evidence="8 12" id="KW-0560">Oxidoreductase</keyword>
<dbReference type="AlphaFoldDB" id="A0AAQ1ME32"/>
<feature type="compositionally biased region" description="Polar residues" evidence="9">
    <location>
        <begin position="651"/>
        <end position="660"/>
    </location>
</feature>
<evidence type="ECO:0000256" key="1">
    <source>
        <dbReference type="ARBA" id="ARBA00006767"/>
    </source>
</evidence>
<feature type="binding site" evidence="8">
    <location>
        <position position="123"/>
    </location>
    <ligand>
        <name>(2E)-4-hydroxy-3-methylbut-2-enyl diphosphate</name>
        <dbReference type="ChEBI" id="CHEBI:128753"/>
    </ligand>
</feature>
<feature type="binding site" evidence="8">
    <location>
        <position position="73"/>
    </location>
    <ligand>
        <name>dimethylallyl diphosphate</name>
        <dbReference type="ChEBI" id="CHEBI:57623"/>
    </ligand>
</feature>
<comment type="pathway">
    <text evidence="8">Isoprenoid biosynthesis; dimethylallyl diphosphate biosynthesis; dimethylallyl diphosphate from (2E)-4-hydroxy-3-methylbutenyl diphosphate: step 1/1.</text>
</comment>
<feature type="binding site" evidence="8">
    <location>
        <position position="223"/>
    </location>
    <ligand>
        <name>dimethylallyl diphosphate</name>
        <dbReference type="ChEBI" id="CHEBI:57623"/>
    </ligand>
</feature>
<keyword evidence="15" id="KW-1185">Reference proteome</keyword>
<reference evidence="12 15" key="3">
    <citation type="journal article" date="2019" name="Nat. Med.">
        <title>A library of human gut bacterial isolates paired with longitudinal multiomics data enables mechanistic microbiome research.</title>
        <authorList>
            <person name="Poyet M."/>
            <person name="Groussin M."/>
            <person name="Gibbons S.M."/>
            <person name="Avila-Pacheco J."/>
            <person name="Jiang X."/>
            <person name="Kearney S.M."/>
            <person name="Perrotta A.R."/>
            <person name="Berdy B."/>
            <person name="Zhao S."/>
            <person name="Lieberman T.D."/>
            <person name="Swanson P.K."/>
            <person name="Smith M."/>
            <person name="Roesemann S."/>
            <person name="Alexander J.E."/>
            <person name="Rich S.A."/>
            <person name="Livny J."/>
            <person name="Vlamakis H."/>
            <person name="Clish C."/>
            <person name="Bullock K."/>
            <person name="Deik A."/>
            <person name="Scott J."/>
            <person name="Pierce K.A."/>
            <person name="Xavier R.J."/>
            <person name="Alm E.J."/>
        </authorList>
    </citation>
    <scope>NUCLEOTIDE SEQUENCE [LARGE SCALE GENOMIC DNA]</scope>
    <source>
        <strain evidence="12 15">BIOML-A2</strain>
    </source>
</reference>
<feature type="binding site" evidence="8">
    <location>
        <position position="224"/>
    </location>
    <ligand>
        <name>isopentenyl diphosphate</name>
        <dbReference type="ChEBI" id="CHEBI:128769"/>
    </ligand>
</feature>
<dbReference type="EC" id="1.17.7.4" evidence="8"/>
<feature type="binding site" evidence="8">
    <location>
        <position position="73"/>
    </location>
    <ligand>
        <name>isopentenyl diphosphate</name>
        <dbReference type="ChEBI" id="CHEBI:128769"/>
    </ligand>
</feature>
<sequence>MPVILAKTAGFCFGVDRAVKQVYDLLEQGKRVCTLGPIIHNTHLVADLERRGVRTVTSPAEVGEGETLVIRSHGVPASVYAQIEVAGIDWVDATCPFVAKIHQIVRERSEAGDLVLVAGDPDHPEVVGIVGHCPGEVRVFSTAGELRRLAKEGDFSDRPVSMVSQTTFNVALWKEAVAEAEALFPGLSVFSTICSATASRQQEAEALSKESGLMVVVGDRKSSNTAKLREVCEKNCPTILVETADELLQQRGLYAKIIGVTAGASTPACIIKEVLHTMSELQNDVQGEDFSFEEALEESLKPIYTGQRLKGVVTSIAPNEVTVDIGTKHTGFVALSELTNDPNASADDIVKKGDEINVIVLRVNDQEGTVQLSKKRYDAIEGFDKIVKAQEEDAILTGTVTDVIKGGVLVSCYGIKVFVPASLATLRRNDDLNALKGTEAEFKVIEINERRARAIGSIKAVLAERNKAVAEAFWQSVEIGKHYTGTVKSLTSYGAFIDLGGVDGMVHISELSWKRIKHPSEVVKVGDTVEVYVKDVDFENKKISLGYKKTEDNPWAIFQRDYHVGDVIKVQIVSITSFGAFARIIDGVDGLIHISQISNERVEKVADALQVGQEVEVKITEADIDRKRVSLSIRALLDSPKREERDDDYGFSSSENNVVYSTEEADALKESEGE</sequence>
<evidence type="ECO:0000256" key="5">
    <source>
        <dbReference type="ARBA" id="ARBA00023004"/>
    </source>
</evidence>
<comment type="similarity">
    <text evidence="8">Belongs to the IspH family.</text>
</comment>
<keyword evidence="5 8" id="KW-0408">Iron</keyword>
<comment type="similarity">
    <text evidence="1">Belongs to the bacterial ribosomal protein bS1 family.</text>
</comment>
<dbReference type="GO" id="GO:0005737">
    <property type="term" value="C:cytoplasm"/>
    <property type="evidence" value="ECO:0007669"/>
    <property type="project" value="UniProtKB-ARBA"/>
</dbReference>
<accession>A0AAQ1ME32</accession>
<evidence type="ECO:0000256" key="7">
    <source>
        <dbReference type="ARBA" id="ARBA00023274"/>
    </source>
</evidence>
<keyword evidence="2 8" id="KW-0004">4Fe-4S</keyword>
<dbReference type="GO" id="GO:0019288">
    <property type="term" value="P:isopentenyl diphosphate biosynthetic process, methylerythritol 4-phosphate pathway"/>
    <property type="evidence" value="ECO:0007669"/>
    <property type="project" value="UniProtKB-UniRule"/>
</dbReference>
<keyword evidence="4 12" id="KW-0689">Ribosomal protein</keyword>
<dbReference type="NCBIfam" id="NF005208">
    <property type="entry name" value="PRK06676.1"/>
    <property type="match status" value="1"/>
</dbReference>
<dbReference type="Gene3D" id="3.40.50.11270">
    <property type="match status" value="1"/>
</dbReference>
<evidence type="ECO:0000256" key="6">
    <source>
        <dbReference type="ARBA" id="ARBA00023014"/>
    </source>
</evidence>
<evidence type="ECO:0000313" key="12">
    <source>
        <dbReference type="EMBL" id="MZL68279.1"/>
    </source>
</evidence>
<feature type="region of interest" description="Disordered" evidence="9">
    <location>
        <begin position="640"/>
        <end position="674"/>
    </location>
</feature>
<feature type="binding site" evidence="8">
    <location>
        <position position="123"/>
    </location>
    <ligand>
        <name>isopentenyl diphosphate</name>
        <dbReference type="ChEBI" id="CHEBI:128769"/>
    </ligand>
</feature>
<evidence type="ECO:0000256" key="2">
    <source>
        <dbReference type="ARBA" id="ARBA00022485"/>
    </source>
</evidence>
<dbReference type="CDD" id="cd13944">
    <property type="entry name" value="lytB_ispH"/>
    <property type="match status" value="1"/>
</dbReference>
<dbReference type="PROSITE" id="PS50126">
    <property type="entry name" value="S1"/>
    <property type="match status" value="4"/>
</dbReference>
<feature type="binding site" evidence="8">
    <location>
        <position position="40"/>
    </location>
    <ligand>
        <name>(2E)-4-hydroxy-3-methylbut-2-enyl diphosphate</name>
        <dbReference type="ChEBI" id="CHEBI:128753"/>
    </ligand>
</feature>
<feature type="domain" description="S1 motif" evidence="10">
    <location>
        <begin position="480"/>
        <end position="548"/>
    </location>
</feature>
<evidence type="ECO:0000259" key="11">
    <source>
        <dbReference type="PROSITE" id="PS50926"/>
    </source>
</evidence>
<dbReference type="GO" id="GO:0003735">
    <property type="term" value="F:structural constituent of ribosome"/>
    <property type="evidence" value="ECO:0007669"/>
    <property type="project" value="TreeGrafter"/>
</dbReference>
<dbReference type="InterPro" id="IPR003451">
    <property type="entry name" value="LytB/IspH"/>
</dbReference>
<dbReference type="InterPro" id="IPR050437">
    <property type="entry name" value="Ribos_protein_bS1-like"/>
</dbReference>
<keyword evidence="7" id="KW-0687">Ribonucleoprotein</keyword>
<comment type="function">
    <text evidence="8">Catalyzes the conversion of 1-hydroxy-2-methyl-2-(E)-butenyl 4-diphosphate (HMBPP) into a mixture of isopentenyl diphosphate (IPP) and dimethylallyl diphosphate (DMAPP). Acts in the terminal step of the DOXP/MEP pathway for isoprenoid precursor biosynthesis.</text>
</comment>
<dbReference type="PRINTS" id="PR00681">
    <property type="entry name" value="RIBOSOMALS1"/>
</dbReference>
<dbReference type="GO" id="GO:0051539">
    <property type="term" value="F:4 iron, 4 sulfur cluster binding"/>
    <property type="evidence" value="ECO:0007669"/>
    <property type="project" value="UniProtKB-UniRule"/>
</dbReference>
<dbReference type="RefSeq" id="WP_021661020.1">
    <property type="nucleotide sequence ID" value="NZ_FQVY01000002.1"/>
</dbReference>
<feature type="binding site" evidence="8">
    <location>
        <position position="265"/>
    </location>
    <ligand>
        <name>isopentenyl diphosphate</name>
        <dbReference type="ChEBI" id="CHEBI:128769"/>
    </ligand>
</feature>
<reference evidence="13" key="2">
    <citation type="submission" date="2016-11" db="EMBL/GenBank/DDBJ databases">
        <authorList>
            <person name="Varghese N."/>
            <person name="Submissions S."/>
        </authorList>
    </citation>
    <scope>NUCLEOTIDE SEQUENCE</scope>
    <source>
        <strain evidence="13">DSM 4029</strain>
    </source>
</reference>
<keyword evidence="6 8" id="KW-0411">Iron-sulfur</keyword>
<comment type="pathway">
    <text evidence="8">Isoprenoid biosynthesis; isopentenyl diphosphate biosynthesis via DXP pathway; isopentenyl diphosphate from 1-deoxy-D-xylulose 5-phosphate: step 6/6.</text>
</comment>
<evidence type="ECO:0000313" key="15">
    <source>
        <dbReference type="Proteomes" id="UP000474718"/>
    </source>
</evidence>
<dbReference type="CDD" id="cd05688">
    <property type="entry name" value="S1_RPS1_repeat_ec3"/>
    <property type="match status" value="1"/>
</dbReference>
<feature type="binding site" evidence="8">
    <location>
        <position position="12"/>
    </location>
    <ligand>
        <name>[4Fe-4S] cluster</name>
        <dbReference type="ChEBI" id="CHEBI:49883"/>
    </ligand>
</feature>
<dbReference type="InterPro" id="IPR002792">
    <property type="entry name" value="TRAM_dom"/>
</dbReference>
<feature type="binding site" evidence="8">
    <location>
        <position position="265"/>
    </location>
    <ligand>
        <name>dimethylallyl diphosphate</name>
        <dbReference type="ChEBI" id="CHEBI:57623"/>
    </ligand>
</feature>
<comment type="caution">
    <text evidence="13">The sequence shown here is derived from an EMBL/GenBank/DDBJ whole genome shotgun (WGS) entry which is preliminary data.</text>
</comment>
<dbReference type="Gene3D" id="2.40.50.140">
    <property type="entry name" value="Nucleic acid-binding proteins"/>
    <property type="match status" value="4"/>
</dbReference>
<feature type="domain" description="S1 motif" evidence="10">
    <location>
        <begin position="306"/>
        <end position="375"/>
    </location>
</feature>
<reference evidence="14" key="1">
    <citation type="submission" date="2016-11" db="EMBL/GenBank/DDBJ databases">
        <authorList>
            <person name="Jaros S."/>
            <person name="Januszkiewicz K."/>
            <person name="Wedrychowicz H."/>
        </authorList>
    </citation>
    <scope>NUCLEOTIDE SEQUENCE [LARGE SCALE GENOMIC DNA]</scope>
    <source>
        <strain evidence="14">DSM 4029</strain>
    </source>
</reference>
<feature type="active site" description="Proton donor" evidence="8">
    <location>
        <position position="125"/>
    </location>
</feature>
<keyword evidence="8" id="KW-0414">Isoprene biosynthesis</keyword>
<dbReference type="PANTHER" id="PTHR10724">
    <property type="entry name" value="30S RIBOSOMAL PROTEIN S1"/>
    <property type="match status" value="1"/>
</dbReference>
<feature type="binding site" evidence="8">
    <location>
        <position position="222"/>
    </location>
    <ligand>
        <name>isopentenyl diphosphate</name>
        <dbReference type="ChEBI" id="CHEBI:128769"/>
    </ligand>
</feature>
<gene>
    <name evidence="8" type="primary">ispH</name>
    <name evidence="12" type="ORF">GT747_00620</name>
    <name evidence="13" type="ORF">SAMN05444424_1951</name>
</gene>
<comment type="catalytic activity">
    <reaction evidence="8">
        <text>isopentenyl diphosphate + 2 oxidized [2Fe-2S]-[ferredoxin] + H2O = (2E)-4-hydroxy-3-methylbut-2-enyl diphosphate + 2 reduced [2Fe-2S]-[ferredoxin] + 2 H(+)</text>
        <dbReference type="Rhea" id="RHEA:24488"/>
        <dbReference type="Rhea" id="RHEA-COMP:10000"/>
        <dbReference type="Rhea" id="RHEA-COMP:10001"/>
        <dbReference type="ChEBI" id="CHEBI:15377"/>
        <dbReference type="ChEBI" id="CHEBI:15378"/>
        <dbReference type="ChEBI" id="CHEBI:33737"/>
        <dbReference type="ChEBI" id="CHEBI:33738"/>
        <dbReference type="ChEBI" id="CHEBI:128753"/>
        <dbReference type="ChEBI" id="CHEBI:128769"/>
        <dbReference type="EC" id="1.17.7.4"/>
    </reaction>
</comment>
<name>A0AAQ1ME32_9FIRM</name>
<comment type="cofactor">
    <cofactor evidence="8">
        <name>[4Fe-4S] cluster</name>
        <dbReference type="ChEBI" id="CHEBI:49883"/>
    </cofactor>
    <text evidence="8">Binds 1 [4Fe-4S] cluster per subunit.</text>
</comment>
<dbReference type="EMBL" id="WWVX01000001">
    <property type="protein sequence ID" value="MZL68279.1"/>
    <property type="molecule type" value="Genomic_DNA"/>
</dbReference>
<dbReference type="FunFam" id="2.40.50.140:FF:000051">
    <property type="entry name" value="RNA-binding transcriptional accessory protein"/>
    <property type="match status" value="1"/>
</dbReference>
<dbReference type="Pfam" id="PF02401">
    <property type="entry name" value="LYTB"/>
    <property type="match status" value="1"/>
</dbReference>
<dbReference type="NCBIfam" id="TIGR00216">
    <property type="entry name" value="ispH_lytB"/>
    <property type="match status" value="1"/>
</dbReference>
<evidence type="ECO:0000256" key="3">
    <source>
        <dbReference type="ARBA" id="ARBA00022723"/>
    </source>
</evidence>
<evidence type="ECO:0000256" key="8">
    <source>
        <dbReference type="HAMAP-Rule" id="MF_00191"/>
    </source>
</evidence>
<feature type="binding site" evidence="8">
    <location>
        <position position="265"/>
    </location>
    <ligand>
        <name>(2E)-4-hydroxy-3-methylbut-2-enyl diphosphate</name>
        <dbReference type="ChEBI" id="CHEBI:128753"/>
    </ligand>
</feature>
<feature type="binding site" evidence="8">
    <location>
        <position position="224"/>
    </location>
    <ligand>
        <name>(2E)-4-hydroxy-3-methylbut-2-enyl diphosphate</name>
        <dbReference type="ChEBI" id="CHEBI:128753"/>
    </ligand>
</feature>
<comment type="catalytic activity">
    <reaction evidence="8">
        <text>dimethylallyl diphosphate + 2 oxidized [2Fe-2S]-[ferredoxin] + H2O = (2E)-4-hydroxy-3-methylbut-2-enyl diphosphate + 2 reduced [2Fe-2S]-[ferredoxin] + 2 H(+)</text>
        <dbReference type="Rhea" id="RHEA:24825"/>
        <dbReference type="Rhea" id="RHEA-COMP:10000"/>
        <dbReference type="Rhea" id="RHEA-COMP:10001"/>
        <dbReference type="ChEBI" id="CHEBI:15377"/>
        <dbReference type="ChEBI" id="CHEBI:15378"/>
        <dbReference type="ChEBI" id="CHEBI:33737"/>
        <dbReference type="ChEBI" id="CHEBI:33738"/>
        <dbReference type="ChEBI" id="CHEBI:57623"/>
        <dbReference type="ChEBI" id="CHEBI:128753"/>
        <dbReference type="EC" id="1.17.7.4"/>
    </reaction>
</comment>
<dbReference type="Proteomes" id="UP000474718">
    <property type="component" value="Unassembled WGS sequence"/>
</dbReference>
<dbReference type="GO" id="GO:0016114">
    <property type="term" value="P:terpenoid biosynthetic process"/>
    <property type="evidence" value="ECO:0007669"/>
    <property type="project" value="UniProtKB-UniRule"/>
</dbReference>
<dbReference type="Proteomes" id="UP000184089">
    <property type="component" value="Unassembled WGS sequence"/>
</dbReference>
<dbReference type="PROSITE" id="PS50926">
    <property type="entry name" value="TRAM"/>
    <property type="match status" value="1"/>
</dbReference>
<dbReference type="Pfam" id="PF00575">
    <property type="entry name" value="S1"/>
    <property type="match status" value="4"/>
</dbReference>
<dbReference type="CDD" id="cd04465">
    <property type="entry name" value="S1_RPS1_repeat_ec2_hs2"/>
    <property type="match status" value="1"/>
</dbReference>
<evidence type="ECO:0000313" key="13">
    <source>
        <dbReference type="EMBL" id="SHG22588.1"/>
    </source>
</evidence>
<dbReference type="CDD" id="cd05687">
    <property type="entry name" value="S1_RPS1_repeat_ec1_hs1"/>
    <property type="match status" value="1"/>
</dbReference>
<feature type="binding site" evidence="8">
    <location>
        <position position="223"/>
    </location>
    <ligand>
        <name>(2E)-4-hydroxy-3-methylbut-2-enyl diphosphate</name>
        <dbReference type="ChEBI" id="CHEBI:128753"/>
    </ligand>
</feature>
<evidence type="ECO:0000313" key="14">
    <source>
        <dbReference type="Proteomes" id="UP000184089"/>
    </source>
</evidence>
<feature type="binding site" evidence="8">
    <location>
        <position position="223"/>
    </location>
    <ligand>
        <name>isopentenyl diphosphate</name>
        <dbReference type="ChEBI" id="CHEBI:128769"/>
    </ligand>
</feature>
<feature type="binding site" evidence="8">
    <location>
        <position position="40"/>
    </location>
    <ligand>
        <name>dimethylallyl diphosphate</name>
        <dbReference type="ChEBI" id="CHEBI:57623"/>
    </ligand>
</feature>
<evidence type="ECO:0000256" key="4">
    <source>
        <dbReference type="ARBA" id="ARBA00022980"/>
    </source>
</evidence>
<feature type="binding site" evidence="8">
    <location>
        <position position="73"/>
    </location>
    <ligand>
        <name>(2E)-4-hydroxy-3-methylbut-2-enyl diphosphate</name>
        <dbReference type="ChEBI" id="CHEBI:128753"/>
    </ligand>
</feature>
<dbReference type="EMBL" id="FQVY01000002">
    <property type="protein sequence ID" value="SHG22588.1"/>
    <property type="molecule type" value="Genomic_DNA"/>
</dbReference>
<dbReference type="Gene3D" id="3.40.1010.20">
    <property type="entry name" value="4-hydroxy-3-methylbut-2-enyl diphosphate reductase, catalytic domain"/>
    <property type="match status" value="2"/>
</dbReference>
<protein>
    <recommendedName>
        <fullName evidence="8">4-hydroxy-3-methylbut-2-enyl diphosphate reductase</fullName>
        <shortName evidence="8">HMBPP reductase</shortName>
        <ecNumber evidence="8">1.17.7.4</ecNumber>
    </recommendedName>
</protein>
<dbReference type="GO" id="GO:0050992">
    <property type="term" value="P:dimethylallyl diphosphate biosynthetic process"/>
    <property type="evidence" value="ECO:0007669"/>
    <property type="project" value="UniProtKB-UniRule"/>
</dbReference>
<evidence type="ECO:0000259" key="10">
    <source>
        <dbReference type="PROSITE" id="PS50126"/>
    </source>
</evidence>
<dbReference type="HAMAP" id="MF_00191">
    <property type="entry name" value="IspH"/>
    <property type="match status" value="1"/>
</dbReference>
<feature type="binding site" evidence="8">
    <location>
        <position position="95"/>
    </location>
    <ligand>
        <name>[4Fe-4S] cluster</name>
        <dbReference type="ChEBI" id="CHEBI:49883"/>
    </ligand>
</feature>
<feature type="binding site" evidence="8">
    <location>
        <position position="40"/>
    </location>
    <ligand>
        <name>isopentenyl diphosphate</name>
        <dbReference type="ChEBI" id="CHEBI:128769"/>
    </ligand>
</feature>
<feature type="domain" description="S1 motif" evidence="10">
    <location>
        <begin position="393"/>
        <end position="459"/>
    </location>
</feature>
<dbReference type="GO" id="GO:0046872">
    <property type="term" value="F:metal ion binding"/>
    <property type="evidence" value="ECO:0007669"/>
    <property type="project" value="UniProtKB-KW"/>
</dbReference>
<dbReference type="SUPFAM" id="SSF50249">
    <property type="entry name" value="Nucleic acid-binding proteins"/>
    <property type="match status" value="4"/>
</dbReference>
<feature type="binding site" evidence="8">
    <location>
        <position position="123"/>
    </location>
    <ligand>
        <name>dimethylallyl diphosphate</name>
        <dbReference type="ChEBI" id="CHEBI:57623"/>
    </ligand>
</feature>
<dbReference type="GO" id="GO:0005840">
    <property type="term" value="C:ribosome"/>
    <property type="evidence" value="ECO:0007669"/>
    <property type="project" value="UniProtKB-KW"/>
</dbReference>
<dbReference type="GO" id="GO:0003729">
    <property type="term" value="F:mRNA binding"/>
    <property type="evidence" value="ECO:0007669"/>
    <property type="project" value="UniProtKB-ARBA"/>
</dbReference>
<dbReference type="InterPro" id="IPR035104">
    <property type="entry name" value="Ribosomal_protein_S1-like"/>
</dbReference>
<dbReference type="GO" id="GO:0051745">
    <property type="term" value="F:4-hydroxy-3-methylbut-2-enyl diphosphate reductase activity"/>
    <property type="evidence" value="ECO:0007669"/>
    <property type="project" value="UniProtKB-UniRule"/>
</dbReference>
<dbReference type="InterPro" id="IPR003029">
    <property type="entry name" value="S1_domain"/>
</dbReference>
<dbReference type="GO" id="GO:0006412">
    <property type="term" value="P:translation"/>
    <property type="evidence" value="ECO:0007669"/>
    <property type="project" value="TreeGrafter"/>
</dbReference>
<keyword evidence="3 8" id="KW-0479">Metal-binding</keyword>
<proteinExistence type="inferred from homology"/>
<feature type="domain" description="TRAM" evidence="11">
    <location>
        <begin position="522"/>
        <end position="586"/>
    </location>
</feature>
<dbReference type="PANTHER" id="PTHR10724:SF7">
    <property type="entry name" value="SMALL RIBOSOMAL SUBUNIT PROTEIN BS1C"/>
    <property type="match status" value="1"/>
</dbReference>
<feature type="binding site" evidence="8">
    <location>
        <position position="222"/>
    </location>
    <ligand>
        <name>dimethylallyl diphosphate</name>
        <dbReference type="ChEBI" id="CHEBI:57623"/>
    </ligand>
</feature>
<feature type="binding site" evidence="8">
    <location>
        <position position="166"/>
    </location>
    <ligand>
        <name>(2E)-4-hydroxy-3-methylbut-2-enyl diphosphate</name>
        <dbReference type="ChEBI" id="CHEBI:128753"/>
    </ligand>
</feature>